<evidence type="ECO:0000313" key="2">
    <source>
        <dbReference type="Proteomes" id="UP000590511"/>
    </source>
</evidence>
<proteinExistence type="predicted"/>
<comment type="caution">
    <text evidence="1">The sequence shown here is derived from an EMBL/GenBank/DDBJ whole genome shotgun (WGS) entry which is preliminary data.</text>
</comment>
<dbReference type="Proteomes" id="UP000590511">
    <property type="component" value="Unassembled WGS sequence"/>
</dbReference>
<sequence length="47" mass="4776">MSPLSACRTHLAAVMVAIPAFLNTWALLPSEAAVAPVAGGATKNNQL</sequence>
<name>A0A7W7HL88_9ACTN</name>
<dbReference type="RefSeq" id="WP_188124419.1">
    <property type="nucleotide sequence ID" value="NZ_BOMP01000141.1"/>
</dbReference>
<accession>A0A7W7HL88</accession>
<dbReference type="EMBL" id="JACHNC010000001">
    <property type="protein sequence ID" value="MBB4752607.1"/>
    <property type="molecule type" value="Genomic_DNA"/>
</dbReference>
<protein>
    <submittedName>
        <fullName evidence="1">Uncharacterized protein</fullName>
    </submittedName>
</protein>
<organism evidence="1 2">
    <name type="scientific">Actinoplanes lobatus</name>
    <dbReference type="NCBI Taxonomy" id="113568"/>
    <lineage>
        <taxon>Bacteria</taxon>
        <taxon>Bacillati</taxon>
        <taxon>Actinomycetota</taxon>
        <taxon>Actinomycetes</taxon>
        <taxon>Micromonosporales</taxon>
        <taxon>Micromonosporaceae</taxon>
        <taxon>Actinoplanes</taxon>
    </lineage>
</organism>
<dbReference type="AlphaFoldDB" id="A0A7W7HL88"/>
<evidence type="ECO:0000313" key="1">
    <source>
        <dbReference type="EMBL" id="MBB4752607.1"/>
    </source>
</evidence>
<reference evidence="1 2" key="1">
    <citation type="submission" date="2020-08" db="EMBL/GenBank/DDBJ databases">
        <title>Sequencing the genomes of 1000 actinobacteria strains.</title>
        <authorList>
            <person name="Klenk H.-P."/>
        </authorList>
    </citation>
    <scope>NUCLEOTIDE SEQUENCE [LARGE SCALE GENOMIC DNA]</scope>
    <source>
        <strain evidence="1 2">DSM 43150</strain>
    </source>
</reference>
<gene>
    <name evidence="1" type="ORF">BJ964_006768</name>
</gene>